<accession>A0A7J3ZIM0</accession>
<comment type="pathway">
    <text evidence="2">Isoprenoid biosynthesis; isopentenyl diphosphate biosynthesis via mevalonate pathway.</text>
</comment>
<dbReference type="FunFam" id="3.40.1670.10:FF:000003">
    <property type="entry name" value="Phenolic acid decarboxylase"/>
    <property type="match status" value="1"/>
</dbReference>
<sequence>MIRDLREYLELLEGRGLLRRVSVEVSPILEIPEILRRVMYRRGPALLFEKIRGYPEWRVAGNIFCSLDAVKLALGVDRLESIGERLVSVIAGPPPISAFEKLSTLREFATLAKFLPKRARRPAFSEGVYEEEKATLDAIPAFKVWPKDGGRYLTYPLVIVRDPESGITNIGVYRVMILDDKRAVIHWQVHKRGAEAFRRARERGLERLDVAIAIGGDPATMLAGVMPVPYPIDKLLFAGILRGEGIEVSELSSGLLVPARAEALLEGYVGVDELAREGPFGDHFGYYDRPSDLYPVFHLTRLHLRSDPIYYGTVTGKPALEDSVMGKAVERVFLPLIRTILPEVVEINLPEHGMFQGLAIVSIRKRFPGHAKRVMMALWGLGQLSLTKIVVVVDHDINPHDLNQVVWAVSANVDPQRDVLVVPGTHTDALDPATPIQAYGSKLGIDATRKLPEEHGGREWPEEVSVDDETARLVDERWTLYGID</sequence>
<dbReference type="SUPFAM" id="SSF50475">
    <property type="entry name" value="FMN-binding split barrel"/>
    <property type="match status" value="1"/>
</dbReference>
<comment type="cofactor">
    <cofactor evidence="8">
        <name>prenylated FMN</name>
        <dbReference type="ChEBI" id="CHEBI:87746"/>
    </cofactor>
</comment>
<comment type="catalytic activity">
    <reaction evidence="4">
        <text>(2E)-3-methyl-5-phosphooxypent-2-enoate + H(+) = isopentenyl phosphate + CO2</text>
        <dbReference type="Rhea" id="RHEA:78971"/>
        <dbReference type="ChEBI" id="CHEBI:15378"/>
        <dbReference type="ChEBI" id="CHEBI:16526"/>
        <dbReference type="ChEBI" id="CHEBI:65078"/>
        <dbReference type="ChEBI" id="CHEBI:229665"/>
        <dbReference type="EC" id="4.1.1.126"/>
    </reaction>
    <physiologicalReaction direction="left-to-right" evidence="4">
        <dbReference type="Rhea" id="RHEA:78972"/>
    </physiologicalReaction>
</comment>
<evidence type="ECO:0000256" key="7">
    <source>
        <dbReference type="ARBA" id="ARBA00049754"/>
    </source>
</evidence>
<dbReference type="InterPro" id="IPR048304">
    <property type="entry name" value="UbiD_Rift_dom"/>
</dbReference>
<evidence type="ECO:0000259" key="10">
    <source>
        <dbReference type="Pfam" id="PF20695"/>
    </source>
</evidence>
<reference evidence="12" key="1">
    <citation type="journal article" date="2020" name="mSystems">
        <title>Genome- and Community-Level Interaction Insights into Carbon Utilization and Element Cycling Functions of Hydrothermarchaeota in Hydrothermal Sediment.</title>
        <authorList>
            <person name="Zhou Z."/>
            <person name="Liu Y."/>
            <person name="Xu W."/>
            <person name="Pan J."/>
            <person name="Luo Z.H."/>
            <person name="Li M."/>
        </authorList>
    </citation>
    <scope>NUCLEOTIDE SEQUENCE [LARGE SCALE GENOMIC DNA]</scope>
    <source>
        <strain evidence="12">SpSt-1116</strain>
    </source>
</reference>
<name>A0A7J3ZIM0_9CREN</name>
<evidence type="ECO:0000256" key="6">
    <source>
        <dbReference type="ARBA" id="ARBA00049727"/>
    </source>
</evidence>
<comment type="caution">
    <text evidence="12">The sequence shown here is derived from an EMBL/GenBank/DDBJ whole genome shotgun (WGS) entry which is preliminary data.</text>
</comment>
<feature type="domain" description="3-octaprenyl-4-hydroxybenzoate carboxy-lyase-like N-terminal" evidence="10">
    <location>
        <begin position="9"/>
        <end position="86"/>
    </location>
</feature>
<dbReference type="SUPFAM" id="SSF143968">
    <property type="entry name" value="UbiD C-terminal domain-like"/>
    <property type="match status" value="1"/>
</dbReference>
<dbReference type="PANTHER" id="PTHR30108">
    <property type="entry name" value="3-OCTAPRENYL-4-HYDROXYBENZOATE CARBOXY-LYASE-RELATED"/>
    <property type="match status" value="1"/>
</dbReference>
<evidence type="ECO:0000256" key="3">
    <source>
        <dbReference type="ARBA" id="ARBA00010021"/>
    </source>
</evidence>
<proteinExistence type="inferred from homology"/>
<dbReference type="Gene3D" id="3.40.1670.10">
    <property type="entry name" value="UbiD C-terminal domain-like"/>
    <property type="match status" value="1"/>
</dbReference>
<evidence type="ECO:0000313" key="12">
    <source>
        <dbReference type="EMBL" id="HHQ79927.1"/>
    </source>
</evidence>
<dbReference type="Pfam" id="PF01977">
    <property type="entry name" value="UbiD"/>
    <property type="match status" value="1"/>
</dbReference>
<organism evidence="12">
    <name type="scientific">Fervidicoccus fontis</name>
    <dbReference type="NCBI Taxonomy" id="683846"/>
    <lineage>
        <taxon>Archaea</taxon>
        <taxon>Thermoproteota</taxon>
        <taxon>Thermoprotei</taxon>
        <taxon>Fervidicoccales</taxon>
        <taxon>Fervidicoccaceae</taxon>
        <taxon>Fervidicoccus</taxon>
    </lineage>
</organism>
<evidence type="ECO:0000256" key="2">
    <source>
        <dbReference type="ARBA" id="ARBA00005092"/>
    </source>
</evidence>
<feature type="domain" description="3-octaprenyl-4-hydroxybenzoate carboxy-lyase-like Rift-related" evidence="9">
    <location>
        <begin position="122"/>
        <end position="318"/>
    </location>
</feature>
<evidence type="ECO:0000256" key="5">
    <source>
        <dbReference type="ARBA" id="ARBA00049583"/>
    </source>
</evidence>
<dbReference type="PANTHER" id="PTHR30108:SF17">
    <property type="entry name" value="FERULIC ACID DECARBOXYLASE 1"/>
    <property type="match status" value="1"/>
</dbReference>
<dbReference type="InterPro" id="IPR049381">
    <property type="entry name" value="UbiD-like_C"/>
</dbReference>
<dbReference type="GO" id="GO:0016831">
    <property type="term" value="F:carboxy-lyase activity"/>
    <property type="evidence" value="ECO:0007669"/>
    <property type="project" value="InterPro"/>
</dbReference>
<dbReference type="InterPro" id="IPR002830">
    <property type="entry name" value="UbiD"/>
</dbReference>
<dbReference type="EC" id="4.1.1.126" evidence="6"/>
<protein>
    <recommendedName>
        <fullName evidence="7">Anhydromevalonate phosphate decarboxylase</fullName>
        <ecNumber evidence="6">4.1.1.126</ecNumber>
    </recommendedName>
</protein>
<feature type="domain" description="3-octaprenyl-4-hydroxybenzoate carboxy-lyase-like C-terminal" evidence="11">
    <location>
        <begin position="324"/>
        <end position="447"/>
    </location>
</feature>
<gene>
    <name evidence="12" type="ORF">ENM78_00460</name>
</gene>
<dbReference type="Pfam" id="PF20695">
    <property type="entry name" value="UbiD_N"/>
    <property type="match status" value="1"/>
</dbReference>
<dbReference type="Pfam" id="PF20696">
    <property type="entry name" value="UbiD_C"/>
    <property type="match status" value="1"/>
</dbReference>
<evidence type="ECO:0000256" key="1">
    <source>
        <dbReference type="ARBA" id="ARBA00001936"/>
    </source>
</evidence>
<dbReference type="InterPro" id="IPR049383">
    <property type="entry name" value="UbiD-like_N"/>
</dbReference>
<evidence type="ECO:0000259" key="9">
    <source>
        <dbReference type="Pfam" id="PF01977"/>
    </source>
</evidence>
<evidence type="ECO:0000259" key="11">
    <source>
        <dbReference type="Pfam" id="PF20696"/>
    </source>
</evidence>
<dbReference type="AlphaFoldDB" id="A0A7J3ZIM0"/>
<evidence type="ECO:0000256" key="8">
    <source>
        <dbReference type="ARBA" id="ARBA00049936"/>
    </source>
</evidence>
<evidence type="ECO:0000256" key="4">
    <source>
        <dbReference type="ARBA" id="ARBA00049054"/>
    </source>
</evidence>
<comment type="function">
    <text evidence="5">Catalyzes the conversion of trans-anhydromevalonate 5-phosphate (tAHMP) into isopentenyl phosphate. Involved in the archaeal mevalonate (MVA) pathway, which provides fundamental precursors for isoprenoid biosynthesis, such as isopentenyl diphosphate (IPP) and dimethylallyl diphosphate (DMAPP).</text>
</comment>
<comment type="similarity">
    <text evidence="3">Belongs to the UbiD family.</text>
</comment>
<dbReference type="NCBIfam" id="TIGR00148">
    <property type="entry name" value="UbiD family decarboxylase"/>
    <property type="match status" value="1"/>
</dbReference>
<comment type="cofactor">
    <cofactor evidence="1">
        <name>Mn(2+)</name>
        <dbReference type="ChEBI" id="CHEBI:29035"/>
    </cofactor>
</comment>
<dbReference type="GO" id="GO:0005737">
    <property type="term" value="C:cytoplasm"/>
    <property type="evidence" value="ECO:0007669"/>
    <property type="project" value="TreeGrafter"/>
</dbReference>
<dbReference type="EMBL" id="DRZC01000010">
    <property type="protein sequence ID" value="HHQ79927.1"/>
    <property type="molecule type" value="Genomic_DNA"/>
</dbReference>